<dbReference type="NCBIfam" id="NF033681">
    <property type="entry name" value="ExeM_NucH_DNase"/>
    <property type="match status" value="1"/>
</dbReference>
<dbReference type="PANTHER" id="PTHR42834">
    <property type="entry name" value="ENDONUCLEASE/EXONUCLEASE/PHOSPHATASE FAMILY PROTEIN (AFU_ORTHOLOGUE AFUA_3G09210)"/>
    <property type="match status" value="1"/>
</dbReference>
<keyword evidence="3" id="KW-1185">Reference proteome</keyword>
<dbReference type="CDD" id="cd10283">
    <property type="entry name" value="MnuA_DNase1-like"/>
    <property type="match status" value="1"/>
</dbReference>
<keyword evidence="1" id="KW-0732">Signal</keyword>
<gene>
    <name evidence="2" type="ORF">ACFFPJ_01550</name>
</gene>
<evidence type="ECO:0000313" key="3">
    <source>
        <dbReference type="Proteomes" id="UP001589611"/>
    </source>
</evidence>
<feature type="chain" id="PRO_5047302216" evidence="1">
    <location>
        <begin position="30"/>
        <end position="926"/>
    </location>
</feature>
<sequence length="926" mass="94727">MRRPPVFPASILTVALVAGLSGMTSPAVAADGAPVINEFSASTTGTDVEYVELLAAPATDLSGVRVLEIEGDAGGSVPAFGVVDEVISFAAPDASGRSLATLAANALENGTISLLLITGTIPAAGSDIDANDDGVIDDGLGFSVVDAVAVNDGGAGDLTYGGVALGVSYDGLPFAPGAASRIPDGTDTDLVGDWVRNDFDLAGIPGNAGTLVAGEAANTPGAANSLTAPPVGPPAGEAGCELEVVTIGSVQGSGALSPVAGSTVRIEGTVVGDFQAAGGFGGYYLQDAGDGDSATSDGIFVSAPTGTDVAVGAIVNVAGPVSESGSGGAAVELTRIDAADVEVCATGAALPDAVPLTLPASTEQREAVESMYVTLPQSLTVLEYFEYGRYGTIDVGLDRQMTPTAVFSPGSAEATALAQRNLAERITIDDGRSAQNPDPAIHPNGEAFTLENTFRGGDLVTNATGVLDYRSDTWAIQPTEGADYASVNARTATPDVGGDLTVSSFNVLNYFTTLTGPDARGANDEAEFERQQAKIVAALAEIDADVFGLIEIENNGTALAALTTALNDHLHGDVYDYIETGPIGTDVITTALIYKPASVTPVGNFALMAQDKDARWLDDYNRPGLTQTFADADGGKVTVVVNHLKSKGSDCNAVGDPDTGDGAGNCNITRTQAAAALSDWLATDPTGQGAGHELIIGDLNSYDKEAPIAELLAGGFTDLLAQYQGENAYSYVFDGQLGYLDYALAGPALAGDVTGAAAWHINADEPSLIDYDMSFKAPAQDALFAPDPYRSSDHDPVIVGLDLTPPDTIPPTLTVTADPAFLFPPNGKTRTVTLTVDAADERGEVTVRLLSAAASGNKKAIVRQLTDRSFSVKAVVGAKYTFTYEAKDAAGNTATATDTVSVEPTPRRLLAYICQIVERTAGSICR</sequence>
<keyword evidence="2" id="KW-0540">Nuclease</keyword>
<dbReference type="SUPFAM" id="SSF56219">
    <property type="entry name" value="DNase I-like"/>
    <property type="match status" value="1"/>
</dbReference>
<keyword evidence="2" id="KW-0378">Hydrolase</keyword>
<dbReference type="EMBL" id="JBHMBE010000001">
    <property type="protein sequence ID" value="MFB9644478.1"/>
    <property type="molecule type" value="Genomic_DNA"/>
</dbReference>
<keyword evidence="2" id="KW-0255">Endonuclease</keyword>
<organism evidence="2 3">
    <name type="scientific">Microbacterium terregens</name>
    <dbReference type="NCBI Taxonomy" id="69363"/>
    <lineage>
        <taxon>Bacteria</taxon>
        <taxon>Bacillati</taxon>
        <taxon>Actinomycetota</taxon>
        <taxon>Actinomycetes</taxon>
        <taxon>Micrococcales</taxon>
        <taxon>Microbacteriaceae</taxon>
        <taxon>Microbacterium</taxon>
    </lineage>
</organism>
<dbReference type="RefSeq" id="WP_344710979.1">
    <property type="nucleotide sequence ID" value="NZ_BAAAWH010000001.1"/>
</dbReference>
<name>A0ABV5SVU9_9MICO</name>
<feature type="signal peptide" evidence="1">
    <location>
        <begin position="1"/>
        <end position="29"/>
    </location>
</feature>
<proteinExistence type="predicted"/>
<dbReference type="Proteomes" id="UP001589611">
    <property type="component" value="Unassembled WGS sequence"/>
</dbReference>
<comment type="caution">
    <text evidence="2">The sequence shown here is derived from an EMBL/GenBank/DDBJ whole genome shotgun (WGS) entry which is preliminary data.</text>
</comment>
<protein>
    <submittedName>
        <fullName evidence="2">ExeM/NucH family extracellular endonuclease</fullName>
    </submittedName>
</protein>
<dbReference type="Gene3D" id="3.60.10.10">
    <property type="entry name" value="Endonuclease/exonuclease/phosphatase"/>
    <property type="match status" value="1"/>
</dbReference>
<dbReference type="CDD" id="cd04486">
    <property type="entry name" value="YhcR_OBF_like"/>
    <property type="match status" value="1"/>
</dbReference>
<dbReference type="GO" id="GO:0004519">
    <property type="term" value="F:endonuclease activity"/>
    <property type="evidence" value="ECO:0007669"/>
    <property type="project" value="UniProtKB-KW"/>
</dbReference>
<dbReference type="PANTHER" id="PTHR42834:SF1">
    <property type="entry name" value="ENDONUCLEASE_EXONUCLEASE_PHOSPHATASE FAMILY PROTEIN (AFU_ORTHOLOGUE AFUA_3G09210)"/>
    <property type="match status" value="1"/>
</dbReference>
<evidence type="ECO:0000256" key="1">
    <source>
        <dbReference type="SAM" id="SignalP"/>
    </source>
</evidence>
<reference evidence="2 3" key="1">
    <citation type="submission" date="2024-09" db="EMBL/GenBank/DDBJ databases">
        <authorList>
            <person name="Sun Q."/>
            <person name="Mori K."/>
        </authorList>
    </citation>
    <scope>NUCLEOTIDE SEQUENCE [LARGE SCALE GENOMIC DNA]</scope>
    <source>
        <strain evidence="2 3">JCM 1342</strain>
    </source>
</reference>
<dbReference type="InterPro" id="IPR047971">
    <property type="entry name" value="ExeM-like"/>
</dbReference>
<dbReference type="InterPro" id="IPR036691">
    <property type="entry name" value="Endo/exonu/phosph_ase_sf"/>
</dbReference>
<accession>A0ABV5SVU9</accession>
<evidence type="ECO:0000313" key="2">
    <source>
        <dbReference type="EMBL" id="MFB9644478.1"/>
    </source>
</evidence>